<dbReference type="InterPro" id="IPR059000">
    <property type="entry name" value="ATPase_P-type_domA"/>
</dbReference>
<keyword evidence="11" id="KW-0067">ATP-binding</keyword>
<comment type="subcellular location">
    <subcellularLocation>
        <location evidence="1">Cell membrane</location>
        <topology evidence="1">Multi-pass membrane protein</topology>
    </subcellularLocation>
</comment>
<evidence type="ECO:0000259" key="12">
    <source>
        <dbReference type="Pfam" id="PF00122"/>
    </source>
</evidence>
<comment type="similarity">
    <text evidence="2 11">Belongs to the cation transport ATPase (P-type) (TC 3.A.3) family. Type IB subfamily.</text>
</comment>
<dbReference type="FunFam" id="2.70.150.10:FF:000002">
    <property type="entry name" value="Copper-transporting ATPase 1, putative"/>
    <property type="match status" value="1"/>
</dbReference>
<dbReference type="InterPro" id="IPR008250">
    <property type="entry name" value="ATPase_P-typ_transduc_dom_A_sf"/>
</dbReference>
<dbReference type="InterPro" id="IPR027256">
    <property type="entry name" value="P-typ_ATPase_IB"/>
</dbReference>
<keyword evidence="4 11" id="KW-0812">Transmembrane</keyword>
<evidence type="ECO:0000313" key="13">
    <source>
        <dbReference type="EMBL" id="AST56417.1"/>
    </source>
</evidence>
<dbReference type="NCBIfam" id="TIGR01494">
    <property type="entry name" value="ATPase_P-type"/>
    <property type="match status" value="1"/>
</dbReference>
<feature type="domain" description="P-type ATPase A" evidence="12">
    <location>
        <begin position="115"/>
        <end position="215"/>
    </location>
</feature>
<evidence type="ECO:0000256" key="11">
    <source>
        <dbReference type="RuleBase" id="RU362081"/>
    </source>
</evidence>
<proteinExistence type="inferred from homology"/>
<dbReference type="Gene3D" id="3.40.1110.10">
    <property type="entry name" value="Calcium-transporting ATPase, cytoplasmic domain N"/>
    <property type="match status" value="1"/>
</dbReference>
<evidence type="ECO:0000256" key="2">
    <source>
        <dbReference type="ARBA" id="ARBA00006024"/>
    </source>
</evidence>
<dbReference type="PANTHER" id="PTHR48085:SF5">
    <property type="entry name" value="CADMIUM_ZINC-TRANSPORTING ATPASE HMA4-RELATED"/>
    <property type="match status" value="1"/>
</dbReference>
<dbReference type="Proteomes" id="UP000214975">
    <property type="component" value="Chromosome"/>
</dbReference>
<dbReference type="GO" id="GO:0005524">
    <property type="term" value="F:ATP binding"/>
    <property type="evidence" value="ECO:0007669"/>
    <property type="project" value="UniProtKB-UniRule"/>
</dbReference>
<feature type="transmembrane region" description="Helical" evidence="11">
    <location>
        <begin position="231"/>
        <end position="249"/>
    </location>
</feature>
<dbReference type="PRINTS" id="PR00119">
    <property type="entry name" value="CATATPASE"/>
</dbReference>
<dbReference type="NCBIfam" id="TIGR01511">
    <property type="entry name" value="ATPase-IB1_Cu"/>
    <property type="match status" value="1"/>
</dbReference>
<dbReference type="CDD" id="cd02079">
    <property type="entry name" value="P-type_ATPase_HM"/>
    <property type="match status" value="1"/>
</dbReference>
<keyword evidence="11" id="KW-0547">Nucleotide-binding</keyword>
<dbReference type="NCBIfam" id="TIGR01525">
    <property type="entry name" value="ATPase-IB_hvy"/>
    <property type="match status" value="1"/>
</dbReference>
<dbReference type="AlphaFoldDB" id="A0A223HVL1"/>
<dbReference type="InterPro" id="IPR044492">
    <property type="entry name" value="P_typ_ATPase_HD_dom"/>
</dbReference>
<feature type="transmembrane region" description="Helical" evidence="11">
    <location>
        <begin position="563"/>
        <end position="582"/>
    </location>
</feature>
<dbReference type="GO" id="GO:0046872">
    <property type="term" value="F:metal ion binding"/>
    <property type="evidence" value="ECO:0007669"/>
    <property type="project" value="UniProtKB-KW"/>
</dbReference>
<dbReference type="GO" id="GO:0008551">
    <property type="term" value="F:P-type cadmium transporter activity"/>
    <property type="evidence" value="ECO:0007669"/>
    <property type="project" value="UniProtKB-EC"/>
</dbReference>
<dbReference type="SFLD" id="SFLDF00027">
    <property type="entry name" value="p-type_atpase"/>
    <property type="match status" value="1"/>
</dbReference>
<accession>A0A223HVL1</accession>
<evidence type="ECO:0000256" key="5">
    <source>
        <dbReference type="ARBA" id="ARBA00022723"/>
    </source>
</evidence>
<keyword evidence="11" id="KW-1003">Cell membrane</keyword>
<keyword evidence="8 11" id="KW-0472">Membrane</keyword>
<feature type="transmembrane region" description="Helical" evidence="11">
    <location>
        <begin position="255"/>
        <end position="281"/>
    </location>
</feature>
<dbReference type="PANTHER" id="PTHR48085">
    <property type="entry name" value="CADMIUM/ZINC-TRANSPORTING ATPASE HMA2-RELATED"/>
    <property type="match status" value="1"/>
</dbReference>
<dbReference type="Pfam" id="PF00122">
    <property type="entry name" value="E1-E2_ATPase"/>
    <property type="match status" value="1"/>
</dbReference>
<protein>
    <recommendedName>
        <fullName evidence="9">Cd(2+)-exporting ATPase</fullName>
        <ecNumber evidence="9">7.2.2.21</ecNumber>
    </recommendedName>
</protein>
<dbReference type="SFLD" id="SFLDS00003">
    <property type="entry name" value="Haloacid_Dehalogenase"/>
    <property type="match status" value="1"/>
</dbReference>
<dbReference type="InterPro" id="IPR023298">
    <property type="entry name" value="ATPase_P-typ_TM_dom_sf"/>
</dbReference>
<dbReference type="InterPro" id="IPR051014">
    <property type="entry name" value="Cation_Transport_ATPase_IB"/>
</dbReference>
<evidence type="ECO:0000256" key="7">
    <source>
        <dbReference type="ARBA" id="ARBA00022989"/>
    </source>
</evidence>
<keyword evidence="3" id="KW-0104">Cadmium</keyword>
<evidence type="ECO:0000256" key="1">
    <source>
        <dbReference type="ARBA" id="ARBA00004651"/>
    </source>
</evidence>
<keyword evidence="7 11" id="KW-1133">Transmembrane helix</keyword>
<dbReference type="EMBL" id="CP016893">
    <property type="protein sequence ID" value="AST56417.1"/>
    <property type="molecule type" value="Genomic_DNA"/>
</dbReference>
<feature type="transmembrane region" description="Helical" evidence="11">
    <location>
        <begin position="588"/>
        <end position="606"/>
    </location>
</feature>
<evidence type="ECO:0000313" key="14">
    <source>
        <dbReference type="Proteomes" id="UP000214975"/>
    </source>
</evidence>
<feature type="transmembrane region" description="Helical" evidence="11">
    <location>
        <begin position="84"/>
        <end position="102"/>
    </location>
</feature>
<dbReference type="GO" id="GO:0005886">
    <property type="term" value="C:plasma membrane"/>
    <property type="evidence" value="ECO:0007669"/>
    <property type="project" value="UniProtKB-SubCell"/>
</dbReference>
<comment type="catalytic activity">
    <reaction evidence="10">
        <text>Cd(2+)(in) + ATP + H2O = Cd(2+)(out) + ADP + phosphate + H(+)</text>
        <dbReference type="Rhea" id="RHEA:12132"/>
        <dbReference type="ChEBI" id="CHEBI:15377"/>
        <dbReference type="ChEBI" id="CHEBI:15378"/>
        <dbReference type="ChEBI" id="CHEBI:30616"/>
        <dbReference type="ChEBI" id="CHEBI:43474"/>
        <dbReference type="ChEBI" id="CHEBI:48775"/>
        <dbReference type="ChEBI" id="CHEBI:456216"/>
        <dbReference type="EC" id="7.2.2.21"/>
    </reaction>
</comment>
<gene>
    <name evidence="13" type="ORF">Thert_00175</name>
</gene>
<evidence type="ECO:0000256" key="6">
    <source>
        <dbReference type="ARBA" id="ARBA00022967"/>
    </source>
</evidence>
<dbReference type="InterPro" id="IPR001757">
    <property type="entry name" value="P_typ_ATPase"/>
</dbReference>
<dbReference type="Pfam" id="PF00702">
    <property type="entry name" value="Hydrolase"/>
    <property type="match status" value="1"/>
</dbReference>
<reference evidence="13 14" key="1">
    <citation type="submission" date="2016-08" db="EMBL/GenBank/DDBJ databases">
        <title>A novel genetic cassette of butanologenic Thermoanaerobacterium thermosaccharolyticum that directly convert cellulose to butanol.</title>
        <authorList>
            <person name="Li T."/>
            <person name="He J."/>
        </authorList>
    </citation>
    <scope>NUCLEOTIDE SEQUENCE [LARGE SCALE GENOMIC DNA]</scope>
    <source>
        <strain evidence="13 14">TG57</strain>
    </source>
</reference>
<dbReference type="RefSeq" id="WP_094396691.1">
    <property type="nucleotide sequence ID" value="NZ_CP016893.1"/>
</dbReference>
<dbReference type="GO" id="GO:0016887">
    <property type="term" value="F:ATP hydrolysis activity"/>
    <property type="evidence" value="ECO:0007669"/>
    <property type="project" value="InterPro"/>
</dbReference>
<feature type="transmembrane region" description="Helical" evidence="11">
    <location>
        <begin position="57"/>
        <end position="78"/>
    </location>
</feature>
<feature type="transmembrane region" description="Helical" evidence="11">
    <location>
        <begin position="9"/>
        <end position="26"/>
    </location>
</feature>
<evidence type="ECO:0000256" key="10">
    <source>
        <dbReference type="ARBA" id="ARBA00049338"/>
    </source>
</evidence>
<evidence type="ECO:0000256" key="8">
    <source>
        <dbReference type="ARBA" id="ARBA00023136"/>
    </source>
</evidence>
<dbReference type="NCBIfam" id="TIGR01512">
    <property type="entry name" value="ATPase-IB2_Cd"/>
    <property type="match status" value="1"/>
</dbReference>
<name>A0A223HVL1_THETR</name>
<dbReference type="Gene3D" id="2.70.150.10">
    <property type="entry name" value="Calcium-transporting ATPase, cytoplasmic transduction domain A"/>
    <property type="match status" value="1"/>
</dbReference>
<evidence type="ECO:0000256" key="3">
    <source>
        <dbReference type="ARBA" id="ARBA00022539"/>
    </source>
</evidence>
<dbReference type="InterPro" id="IPR023214">
    <property type="entry name" value="HAD_sf"/>
</dbReference>
<dbReference type="Gene3D" id="3.40.50.1000">
    <property type="entry name" value="HAD superfamily/HAD-like"/>
    <property type="match status" value="1"/>
</dbReference>
<dbReference type="SUPFAM" id="SSF81653">
    <property type="entry name" value="Calcium ATPase, transduction domain A"/>
    <property type="match status" value="1"/>
</dbReference>
<dbReference type="InterPro" id="IPR018303">
    <property type="entry name" value="ATPase_P-typ_P_site"/>
</dbReference>
<evidence type="ECO:0000256" key="9">
    <source>
        <dbReference type="ARBA" id="ARBA00039103"/>
    </source>
</evidence>
<sequence length="612" mass="66402">MIGFKDDKLMSLVTAAVLILLSWLFKYLGYRIFSDILMILSAAVSGYKIIKSAVMSLKFKVVSINLLVSIAAIGAIIIGEYWEAAAVTFLFSFGGFLESYTLRKTRDALKYLVDMSPKIAHVIKEGKIVDVPAENVMVGDAVAVKTGEKVPVDGKVIKGDASINQAAITGESMPVDVGIGSLVYSGTINENGYIEVETEKAGEDTTFSKILYLVEEAQGEKAPTQKFIERFSKYYTPAVIIASLITFIIKRDLMMALTFLVIACPGALVISTPVSIVSAIGNAARHGVIIKGGEYLESLGKVDIVAFDKTGTLTEGKPVVVDIKSFEIEKEELLKIAKSLEIKSEHPIAKAIVSYAGDEETYEVDKFEVITGQGIKGIINGKVYYAGNRKLMEKSSVKVDDVLNFIEDEQSKGRTPIIVAENDNVIGILSISDKIKSTSVEAVKRLKKTGIKKNVILTGDNENAARFVKEELGADEYYAELLPDEKLKKLKMLKTEGSVAMVGDGINDAPSLAYADIGISMGLSGTDVANDVSNIILADDNLNKLAFAVDLSKAAIKNMKQNIYFSVFVVFALLLGVIYGEVFLASGMFIHEASVFVVTLNAMRLLNYKGRV</sequence>
<dbReference type="InterPro" id="IPR036412">
    <property type="entry name" value="HAD-like_sf"/>
</dbReference>
<dbReference type="SUPFAM" id="SSF56784">
    <property type="entry name" value="HAD-like"/>
    <property type="match status" value="1"/>
</dbReference>
<dbReference type="EC" id="7.2.2.21" evidence="9"/>
<keyword evidence="6" id="KW-1278">Translocase</keyword>
<dbReference type="PROSITE" id="PS00154">
    <property type="entry name" value="ATPASE_E1_E2"/>
    <property type="match status" value="1"/>
</dbReference>
<dbReference type="PRINTS" id="PR00941">
    <property type="entry name" value="CDATPASE"/>
</dbReference>
<organism evidence="13 14">
    <name type="scientific">Thermoanaerobacterium thermosaccharolyticum</name>
    <name type="common">Clostridium thermosaccharolyticum</name>
    <dbReference type="NCBI Taxonomy" id="1517"/>
    <lineage>
        <taxon>Bacteria</taxon>
        <taxon>Bacillati</taxon>
        <taxon>Bacillota</taxon>
        <taxon>Clostridia</taxon>
        <taxon>Thermoanaerobacterales</taxon>
        <taxon>Thermoanaerobacteraceae</taxon>
        <taxon>Thermoanaerobacterium</taxon>
    </lineage>
</organism>
<evidence type="ECO:0000256" key="4">
    <source>
        <dbReference type="ARBA" id="ARBA00022692"/>
    </source>
</evidence>
<keyword evidence="5 11" id="KW-0479">Metal-binding</keyword>
<dbReference type="InterPro" id="IPR023299">
    <property type="entry name" value="ATPase_P-typ_cyto_dom_N"/>
</dbReference>
<dbReference type="SFLD" id="SFLDG00002">
    <property type="entry name" value="C1.7:_P-type_atpase_like"/>
    <property type="match status" value="1"/>
</dbReference>
<dbReference type="SUPFAM" id="SSF81665">
    <property type="entry name" value="Calcium ATPase, transmembrane domain M"/>
    <property type="match status" value="1"/>
</dbReference>